<dbReference type="EMBL" id="JAGQAF010000011">
    <property type="protein sequence ID" value="MCE8539064.1"/>
    <property type="molecule type" value="Genomic_DNA"/>
</dbReference>
<dbReference type="FunFam" id="1.10.10.10:FF:000001">
    <property type="entry name" value="LysR family transcriptional regulator"/>
    <property type="match status" value="1"/>
</dbReference>
<evidence type="ECO:0000259" key="5">
    <source>
        <dbReference type="PROSITE" id="PS50931"/>
    </source>
</evidence>
<gene>
    <name evidence="6" type="ORF">KBY27_16535</name>
</gene>
<keyword evidence="2" id="KW-0805">Transcription regulation</keyword>
<dbReference type="SUPFAM" id="SSF53850">
    <property type="entry name" value="Periplasmic binding protein-like II"/>
    <property type="match status" value="1"/>
</dbReference>
<dbReference type="RefSeq" id="WP_234220990.1">
    <property type="nucleotide sequence ID" value="NZ_JAGQAF010000011.1"/>
</dbReference>
<name>A0A9Q3WN88_9RHOB</name>
<dbReference type="GO" id="GO:0006351">
    <property type="term" value="P:DNA-templated transcription"/>
    <property type="evidence" value="ECO:0007669"/>
    <property type="project" value="TreeGrafter"/>
</dbReference>
<dbReference type="GO" id="GO:0043565">
    <property type="term" value="F:sequence-specific DNA binding"/>
    <property type="evidence" value="ECO:0007669"/>
    <property type="project" value="TreeGrafter"/>
</dbReference>
<dbReference type="PANTHER" id="PTHR30537">
    <property type="entry name" value="HTH-TYPE TRANSCRIPTIONAL REGULATOR"/>
    <property type="match status" value="1"/>
</dbReference>
<evidence type="ECO:0000256" key="1">
    <source>
        <dbReference type="ARBA" id="ARBA00009437"/>
    </source>
</evidence>
<keyword evidence="3" id="KW-0238">DNA-binding</keyword>
<dbReference type="Proteomes" id="UP000813672">
    <property type="component" value="Unassembled WGS sequence"/>
</dbReference>
<keyword evidence="4" id="KW-0804">Transcription</keyword>
<dbReference type="InterPro" id="IPR058163">
    <property type="entry name" value="LysR-type_TF_proteobact-type"/>
</dbReference>
<dbReference type="InterPro" id="IPR036390">
    <property type="entry name" value="WH_DNA-bd_sf"/>
</dbReference>
<dbReference type="InterPro" id="IPR036388">
    <property type="entry name" value="WH-like_DNA-bd_sf"/>
</dbReference>
<feature type="domain" description="HTH lysR-type" evidence="5">
    <location>
        <begin position="1"/>
        <end position="61"/>
    </location>
</feature>
<reference evidence="6" key="1">
    <citation type="journal article" date="2021" name="Environ. Microbiol.">
        <title>Cryptic niche differentiation of novel sediment ecotypes of Rugeria pomeroyi correlates with nitrate respiration.</title>
        <authorList>
            <person name="Lin X."/>
            <person name="McNichol J."/>
            <person name="Chu X."/>
            <person name="Qian Y."/>
            <person name="Luo H."/>
        </authorList>
    </citation>
    <scope>NUCLEOTIDE SEQUENCE</scope>
    <source>
        <strain evidence="6">SZCCDBB064</strain>
    </source>
</reference>
<comment type="caution">
    <text evidence="6">The sequence shown here is derived from an EMBL/GenBank/DDBJ whole genome shotgun (WGS) entry which is preliminary data.</text>
</comment>
<evidence type="ECO:0000256" key="2">
    <source>
        <dbReference type="ARBA" id="ARBA00023015"/>
    </source>
</evidence>
<accession>A0A9Q3WN88</accession>
<dbReference type="Gene3D" id="3.40.190.10">
    <property type="entry name" value="Periplasmic binding protein-like II"/>
    <property type="match status" value="2"/>
</dbReference>
<proteinExistence type="inferred from homology"/>
<dbReference type="AlphaFoldDB" id="A0A9Q3WN88"/>
<dbReference type="GO" id="GO:0003700">
    <property type="term" value="F:DNA-binding transcription factor activity"/>
    <property type="evidence" value="ECO:0007669"/>
    <property type="project" value="InterPro"/>
</dbReference>
<dbReference type="Gene3D" id="1.10.10.10">
    <property type="entry name" value="Winged helix-like DNA-binding domain superfamily/Winged helix DNA-binding domain"/>
    <property type="match status" value="1"/>
</dbReference>
<dbReference type="Pfam" id="PF00126">
    <property type="entry name" value="HTH_1"/>
    <property type="match status" value="1"/>
</dbReference>
<evidence type="ECO:0000313" key="6">
    <source>
        <dbReference type="EMBL" id="MCE8539064.1"/>
    </source>
</evidence>
<protein>
    <submittedName>
        <fullName evidence="6">LysR family transcriptional regulator</fullName>
    </submittedName>
</protein>
<evidence type="ECO:0000256" key="4">
    <source>
        <dbReference type="ARBA" id="ARBA00023163"/>
    </source>
</evidence>
<organism evidence="6 7">
    <name type="scientific">Ruegeria pomeroyi</name>
    <dbReference type="NCBI Taxonomy" id="89184"/>
    <lineage>
        <taxon>Bacteria</taxon>
        <taxon>Pseudomonadati</taxon>
        <taxon>Pseudomonadota</taxon>
        <taxon>Alphaproteobacteria</taxon>
        <taxon>Rhodobacterales</taxon>
        <taxon>Roseobacteraceae</taxon>
        <taxon>Ruegeria</taxon>
    </lineage>
</organism>
<sequence>MDLPHPTWLRSFEAAARLGSFSAAAEELGLTPAAVSQQMRLLEQHLKTTLFERLPRGVALTDMGEAYAQPVRKGLGDIQVATAGLFGKARRQRVKVRASISCAALVIAPRLQEFLERHPEIEVELSTFVWANRFQDGISDIDIRFGFGDWTDGRVTHLGHEFAIPVCPPDYLAGFGDAPTLDRLAAAHVLTIHGSESDWPRLFAQIGLPLPVATRVTRFDSSLMALQSMTAGSGLAIVLESFAQPFLDRGLVVAPVTDRLAIRPAHFLVERDGAWQRDEIRAFSDWIRGLFVTG</sequence>
<dbReference type="PANTHER" id="PTHR30537:SF26">
    <property type="entry name" value="GLYCINE CLEAVAGE SYSTEM TRANSCRIPTIONAL ACTIVATOR"/>
    <property type="match status" value="1"/>
</dbReference>
<dbReference type="Pfam" id="PF03466">
    <property type="entry name" value="LysR_substrate"/>
    <property type="match status" value="1"/>
</dbReference>
<dbReference type="InterPro" id="IPR000847">
    <property type="entry name" value="LysR_HTH_N"/>
</dbReference>
<dbReference type="PROSITE" id="PS50931">
    <property type="entry name" value="HTH_LYSR"/>
    <property type="match status" value="1"/>
</dbReference>
<comment type="similarity">
    <text evidence="1">Belongs to the LysR transcriptional regulatory family.</text>
</comment>
<dbReference type="SUPFAM" id="SSF46785">
    <property type="entry name" value="Winged helix' DNA-binding domain"/>
    <property type="match status" value="1"/>
</dbReference>
<evidence type="ECO:0000313" key="7">
    <source>
        <dbReference type="Proteomes" id="UP000813672"/>
    </source>
</evidence>
<dbReference type="InterPro" id="IPR005119">
    <property type="entry name" value="LysR_subst-bd"/>
</dbReference>
<dbReference type="PRINTS" id="PR00039">
    <property type="entry name" value="HTHLYSR"/>
</dbReference>
<evidence type="ECO:0000256" key="3">
    <source>
        <dbReference type="ARBA" id="ARBA00023125"/>
    </source>
</evidence>